<evidence type="ECO:0000313" key="1">
    <source>
        <dbReference type="EMBL" id="KAJ8471220.1"/>
    </source>
</evidence>
<name>A0AAV8QA75_ENSVE</name>
<organism evidence="1 2">
    <name type="scientific">Ensete ventricosum</name>
    <name type="common">Abyssinian banana</name>
    <name type="synonym">Musa ensete</name>
    <dbReference type="NCBI Taxonomy" id="4639"/>
    <lineage>
        <taxon>Eukaryota</taxon>
        <taxon>Viridiplantae</taxon>
        <taxon>Streptophyta</taxon>
        <taxon>Embryophyta</taxon>
        <taxon>Tracheophyta</taxon>
        <taxon>Spermatophyta</taxon>
        <taxon>Magnoliopsida</taxon>
        <taxon>Liliopsida</taxon>
        <taxon>Zingiberales</taxon>
        <taxon>Musaceae</taxon>
        <taxon>Ensete</taxon>
    </lineage>
</organism>
<sequence length="86" mass="9605">MSNPKGIVTLFQEFTPQVIRSRNINSVPLGIDESLLDPKSLCLALFDELHQSYYMRISVQSIPDPGKEVGAQLTCLASTLQLYNIH</sequence>
<keyword evidence="2" id="KW-1185">Reference proteome</keyword>
<reference evidence="1 2" key="1">
    <citation type="submission" date="2022-12" db="EMBL/GenBank/DDBJ databases">
        <title>Chromosome-scale assembly of the Ensete ventricosum genome.</title>
        <authorList>
            <person name="Dussert Y."/>
            <person name="Stocks J."/>
            <person name="Wendawek A."/>
            <person name="Woldeyes F."/>
            <person name="Nichols R.A."/>
            <person name="Borrell J.S."/>
        </authorList>
    </citation>
    <scope>NUCLEOTIDE SEQUENCE [LARGE SCALE GENOMIC DNA]</scope>
    <source>
        <strain evidence="2">cv. Maze</strain>
        <tissue evidence="1">Seeds</tissue>
    </source>
</reference>
<protein>
    <submittedName>
        <fullName evidence="1">Uncharacterized protein</fullName>
    </submittedName>
</protein>
<proteinExistence type="predicted"/>
<accession>A0AAV8QA75</accession>
<dbReference type="EMBL" id="JAQQAF010000007">
    <property type="protein sequence ID" value="KAJ8471220.1"/>
    <property type="molecule type" value="Genomic_DNA"/>
</dbReference>
<dbReference type="Proteomes" id="UP001222027">
    <property type="component" value="Unassembled WGS sequence"/>
</dbReference>
<gene>
    <name evidence="1" type="ORF">OPV22_025563</name>
</gene>
<evidence type="ECO:0000313" key="2">
    <source>
        <dbReference type="Proteomes" id="UP001222027"/>
    </source>
</evidence>
<dbReference type="AlphaFoldDB" id="A0AAV8QA75"/>
<comment type="caution">
    <text evidence="1">The sequence shown here is derived from an EMBL/GenBank/DDBJ whole genome shotgun (WGS) entry which is preliminary data.</text>
</comment>